<feature type="chain" id="PRO_5041973963" evidence="2">
    <location>
        <begin position="27"/>
        <end position="180"/>
    </location>
</feature>
<evidence type="ECO:0000256" key="2">
    <source>
        <dbReference type="SAM" id="SignalP"/>
    </source>
</evidence>
<protein>
    <submittedName>
        <fullName evidence="3">Uncharacterized protein</fullName>
    </submittedName>
</protein>
<reference evidence="3" key="1">
    <citation type="journal article" date="2023" name="Science">
        <title>Genome structures resolve the early diversification of teleost fishes.</title>
        <authorList>
            <person name="Parey E."/>
            <person name="Louis A."/>
            <person name="Montfort J."/>
            <person name="Bouchez O."/>
            <person name="Roques C."/>
            <person name="Iampietro C."/>
            <person name="Lluch J."/>
            <person name="Castinel A."/>
            <person name="Donnadieu C."/>
            <person name="Desvignes T."/>
            <person name="Floi Bucao C."/>
            <person name="Jouanno E."/>
            <person name="Wen M."/>
            <person name="Mejri S."/>
            <person name="Dirks R."/>
            <person name="Jansen H."/>
            <person name="Henkel C."/>
            <person name="Chen W.J."/>
            <person name="Zahm M."/>
            <person name="Cabau C."/>
            <person name="Klopp C."/>
            <person name="Thompson A.W."/>
            <person name="Robinson-Rechavi M."/>
            <person name="Braasch I."/>
            <person name="Lecointre G."/>
            <person name="Bobe J."/>
            <person name="Postlethwait J.H."/>
            <person name="Berthelot C."/>
            <person name="Roest Crollius H."/>
            <person name="Guiguen Y."/>
        </authorList>
    </citation>
    <scope>NUCLEOTIDE SEQUENCE</scope>
    <source>
        <strain evidence="3">NC1722</strain>
    </source>
</reference>
<comment type="caution">
    <text evidence="3">The sequence shown here is derived from an EMBL/GenBank/DDBJ whole genome shotgun (WGS) entry which is preliminary data.</text>
</comment>
<dbReference type="AlphaFoldDB" id="A0AAD7RWI1"/>
<evidence type="ECO:0000313" key="3">
    <source>
        <dbReference type="EMBL" id="KAJ8391550.1"/>
    </source>
</evidence>
<feature type="compositionally biased region" description="Polar residues" evidence="1">
    <location>
        <begin position="42"/>
        <end position="51"/>
    </location>
</feature>
<sequence>MLRVHPTLSLCKHGLALAFLWQEGTGRAFHTTVCVALLQPGAQTSPGASDSQQRKRHQQVTKQGDFKTFPVGTDGHFGTGGDRNVNVNTSRPPANNKAIHHRERDPVPGAQEEHLRLEEGTGQTVGLFHTLEQCLNRMQTVGLIHTLEQCLNRMQTVGLIHTLEQCLNRMQTVGLIHTLE</sequence>
<evidence type="ECO:0000313" key="4">
    <source>
        <dbReference type="Proteomes" id="UP001221898"/>
    </source>
</evidence>
<gene>
    <name evidence="3" type="ORF">AAFF_G00088720</name>
</gene>
<evidence type="ECO:0000256" key="1">
    <source>
        <dbReference type="SAM" id="MobiDB-lite"/>
    </source>
</evidence>
<feature type="signal peptide" evidence="2">
    <location>
        <begin position="1"/>
        <end position="26"/>
    </location>
</feature>
<name>A0AAD7RWI1_9TELE</name>
<dbReference type="Proteomes" id="UP001221898">
    <property type="component" value="Unassembled WGS sequence"/>
</dbReference>
<feature type="region of interest" description="Disordered" evidence="1">
    <location>
        <begin position="42"/>
        <end position="101"/>
    </location>
</feature>
<accession>A0AAD7RWI1</accession>
<proteinExistence type="predicted"/>
<keyword evidence="2" id="KW-0732">Signal</keyword>
<dbReference type="EMBL" id="JAINUG010000156">
    <property type="protein sequence ID" value="KAJ8391550.1"/>
    <property type="molecule type" value="Genomic_DNA"/>
</dbReference>
<keyword evidence="4" id="KW-1185">Reference proteome</keyword>
<organism evidence="3 4">
    <name type="scientific">Aldrovandia affinis</name>
    <dbReference type="NCBI Taxonomy" id="143900"/>
    <lineage>
        <taxon>Eukaryota</taxon>
        <taxon>Metazoa</taxon>
        <taxon>Chordata</taxon>
        <taxon>Craniata</taxon>
        <taxon>Vertebrata</taxon>
        <taxon>Euteleostomi</taxon>
        <taxon>Actinopterygii</taxon>
        <taxon>Neopterygii</taxon>
        <taxon>Teleostei</taxon>
        <taxon>Notacanthiformes</taxon>
        <taxon>Halosauridae</taxon>
        <taxon>Aldrovandia</taxon>
    </lineage>
</organism>